<dbReference type="PANTHER" id="PTHR43135:SF3">
    <property type="entry name" value="ALPHA-D-RIBOSE 1-METHYLPHOSPHONATE 5-TRIPHOSPHATE DIPHOSPHATASE"/>
    <property type="match status" value="1"/>
</dbReference>
<dbReference type="SUPFAM" id="SSF51556">
    <property type="entry name" value="Metallo-dependent hydrolases"/>
    <property type="match status" value="1"/>
</dbReference>
<evidence type="ECO:0000259" key="1">
    <source>
        <dbReference type="Pfam" id="PF01979"/>
    </source>
</evidence>
<dbReference type="Pfam" id="PF01979">
    <property type="entry name" value="Amidohydro_1"/>
    <property type="match status" value="1"/>
</dbReference>
<dbReference type="PANTHER" id="PTHR43135">
    <property type="entry name" value="ALPHA-D-RIBOSE 1-METHYLPHOSPHONATE 5-TRIPHOSPHATE DIPHOSPHATASE"/>
    <property type="match status" value="1"/>
</dbReference>
<feature type="domain" description="Amidohydrolase-related" evidence="1">
    <location>
        <begin position="6"/>
        <end position="246"/>
    </location>
</feature>
<dbReference type="GO" id="GO:0016787">
    <property type="term" value="F:hydrolase activity"/>
    <property type="evidence" value="ECO:0007669"/>
    <property type="project" value="InterPro"/>
</dbReference>
<dbReference type="InterPro" id="IPR032466">
    <property type="entry name" value="Metal_Hydrolase"/>
</dbReference>
<proteinExistence type="predicted"/>
<feature type="non-terminal residue" evidence="2">
    <location>
        <position position="250"/>
    </location>
</feature>
<protein>
    <recommendedName>
        <fullName evidence="1">Amidohydrolase-related domain-containing protein</fullName>
    </recommendedName>
</protein>
<dbReference type="AlphaFoldDB" id="X1I9D5"/>
<sequence length="250" mass="27784">MVALGAEWIKTTHTDKSLWMNRPDPPVFDDACFEALVDEARKQNRPVTMHQTQVSGFRKAIELGVDSMEHAPLDALTDEDICRMVGTGIPIVPTINVMREDLLLNQIAVWMDKEGENYFCPESLRQTRELLKLLQRGITPEIAQTGYYADKAMFIRQFPVLMENVKRLHTAGAVIGCGTDSGGAPFTVFGRFYEEIDSLLEVGLSPFEALQSATAVNARILHLEDKLGTIEPGKLADFVVLDGDPVTDTM</sequence>
<name>X1I9D5_9ZZZZ</name>
<comment type="caution">
    <text evidence="2">The sequence shown here is derived from an EMBL/GenBank/DDBJ whole genome shotgun (WGS) entry which is preliminary data.</text>
</comment>
<accession>X1I9D5</accession>
<dbReference type="EMBL" id="BARU01032975">
    <property type="protein sequence ID" value="GAH62714.1"/>
    <property type="molecule type" value="Genomic_DNA"/>
</dbReference>
<evidence type="ECO:0000313" key="2">
    <source>
        <dbReference type="EMBL" id="GAH62714.1"/>
    </source>
</evidence>
<dbReference type="Gene3D" id="3.20.20.140">
    <property type="entry name" value="Metal-dependent hydrolases"/>
    <property type="match status" value="1"/>
</dbReference>
<reference evidence="2" key="1">
    <citation type="journal article" date="2014" name="Front. Microbiol.">
        <title>High frequency of phylogenetically diverse reductive dehalogenase-homologous genes in deep subseafloor sedimentary metagenomes.</title>
        <authorList>
            <person name="Kawai M."/>
            <person name="Futagami T."/>
            <person name="Toyoda A."/>
            <person name="Takaki Y."/>
            <person name="Nishi S."/>
            <person name="Hori S."/>
            <person name="Arai W."/>
            <person name="Tsubouchi T."/>
            <person name="Morono Y."/>
            <person name="Uchiyama I."/>
            <person name="Ito T."/>
            <person name="Fujiyama A."/>
            <person name="Inagaki F."/>
            <person name="Takami H."/>
        </authorList>
    </citation>
    <scope>NUCLEOTIDE SEQUENCE</scope>
    <source>
        <strain evidence="2">Expedition CK06-06</strain>
    </source>
</reference>
<gene>
    <name evidence="2" type="ORF">S03H2_51927</name>
</gene>
<dbReference type="InterPro" id="IPR006680">
    <property type="entry name" value="Amidohydro-rel"/>
</dbReference>
<organism evidence="2">
    <name type="scientific">marine sediment metagenome</name>
    <dbReference type="NCBI Taxonomy" id="412755"/>
    <lineage>
        <taxon>unclassified sequences</taxon>
        <taxon>metagenomes</taxon>
        <taxon>ecological metagenomes</taxon>
    </lineage>
</organism>
<dbReference type="InterPro" id="IPR051781">
    <property type="entry name" value="Metallo-dep_Hydrolase"/>
</dbReference>